<evidence type="ECO:0000256" key="1">
    <source>
        <dbReference type="SAM" id="MobiDB-lite"/>
    </source>
</evidence>
<accession>A0ABT0R0M8</accession>
<keyword evidence="3" id="KW-1185">Reference proteome</keyword>
<feature type="region of interest" description="Disordered" evidence="1">
    <location>
        <begin position="377"/>
        <end position="406"/>
    </location>
</feature>
<evidence type="ECO:0000313" key="3">
    <source>
        <dbReference type="Proteomes" id="UP001203761"/>
    </source>
</evidence>
<name>A0ABT0R0M8_9MICO</name>
<evidence type="ECO:0000313" key="2">
    <source>
        <dbReference type="EMBL" id="MCL6423466.1"/>
    </source>
</evidence>
<protein>
    <recommendedName>
        <fullName evidence="4">DUF4192 family protein</fullName>
    </recommendedName>
</protein>
<proteinExistence type="predicted"/>
<feature type="compositionally biased region" description="Basic residues" evidence="1">
    <location>
        <begin position="397"/>
        <end position="406"/>
    </location>
</feature>
<organism evidence="2 3">
    <name type="scientific">Brachybacterium equifaecis</name>
    <dbReference type="NCBI Taxonomy" id="2910770"/>
    <lineage>
        <taxon>Bacteria</taxon>
        <taxon>Bacillati</taxon>
        <taxon>Actinomycetota</taxon>
        <taxon>Actinomycetes</taxon>
        <taxon>Micrococcales</taxon>
        <taxon>Dermabacteraceae</taxon>
        <taxon>Brachybacterium</taxon>
    </lineage>
</organism>
<gene>
    <name evidence="2" type="ORF">Bequi_08705</name>
</gene>
<dbReference type="RefSeq" id="WP_249737542.1">
    <property type="nucleotide sequence ID" value="NZ_JAKNCJ010000003.1"/>
</dbReference>
<dbReference type="EMBL" id="JAKNCJ010000003">
    <property type="protein sequence ID" value="MCL6423466.1"/>
    <property type="molecule type" value="Genomic_DNA"/>
</dbReference>
<dbReference type="Proteomes" id="UP001203761">
    <property type="component" value="Unassembled WGS sequence"/>
</dbReference>
<sequence length="406" mass="42451">MTLSTDPPTIILRPHEPAELLAQAHLCLGTVPRDSIVLVGRRSPGGSAIAARIPLEVILEADAPQEFLSQLALLGQHGCDGAFAVSLAGDGLEPCTEESRDRAVLAGVRLLAGITGLLPGFDLPEVWVIGGGTAMPVLLEPVDDDAYDLGIGPQEPLPPLRETLVALQAAHAGLQMPADETARRQRLLQAASRVSAARAPRPLAPLSLLWERAAPALSALAGQSPGATDPAPSMTHCEQVRAALESLSSPGGAEELLALLVDTGFEGPAALETVLWDLVNDPTLVPPANVCAGGDDYRTIEDLRALLGDGRGGEDHRVCGDPAAAWSALTAALSVLAWWNHRFATAGDLADALREAQPGDPLAPLLARLAGSSIAPAWQPPPVQERCGASGTVRPLRAPRRRSRRR</sequence>
<evidence type="ECO:0008006" key="4">
    <source>
        <dbReference type="Google" id="ProtNLM"/>
    </source>
</evidence>
<reference evidence="2" key="1">
    <citation type="submission" date="2022-02" db="EMBL/GenBank/DDBJ databases">
        <authorList>
            <person name="Lee M."/>
            <person name="Kim S.-J."/>
            <person name="Jung M.-Y."/>
        </authorList>
    </citation>
    <scope>NUCLEOTIDE SEQUENCE</scope>
    <source>
        <strain evidence="2">JHP9</strain>
    </source>
</reference>
<comment type="caution">
    <text evidence="2">The sequence shown here is derived from an EMBL/GenBank/DDBJ whole genome shotgun (WGS) entry which is preliminary data.</text>
</comment>